<dbReference type="OrthoDB" id="1936908at2759"/>
<reference evidence="3 4" key="1">
    <citation type="journal article" date="2015" name="Proc. Natl. Acad. Sci. U.S.A.">
        <title>The resurrection genome of Boea hygrometrica: A blueprint for survival of dehydration.</title>
        <authorList>
            <person name="Xiao L."/>
            <person name="Yang G."/>
            <person name="Zhang L."/>
            <person name="Yang X."/>
            <person name="Zhao S."/>
            <person name="Ji Z."/>
            <person name="Zhou Q."/>
            <person name="Hu M."/>
            <person name="Wang Y."/>
            <person name="Chen M."/>
            <person name="Xu Y."/>
            <person name="Jin H."/>
            <person name="Xiao X."/>
            <person name="Hu G."/>
            <person name="Bao F."/>
            <person name="Hu Y."/>
            <person name="Wan P."/>
            <person name="Li L."/>
            <person name="Deng X."/>
            <person name="Kuang T."/>
            <person name="Xiang C."/>
            <person name="Zhu J.K."/>
            <person name="Oliver M.J."/>
            <person name="He Y."/>
        </authorList>
    </citation>
    <scope>NUCLEOTIDE SEQUENCE [LARGE SCALE GENOMIC DNA]</scope>
    <source>
        <strain evidence="4">cv. XS01</strain>
    </source>
</reference>
<evidence type="ECO:0000313" key="4">
    <source>
        <dbReference type="Proteomes" id="UP000250235"/>
    </source>
</evidence>
<organism evidence="3 4">
    <name type="scientific">Dorcoceras hygrometricum</name>
    <dbReference type="NCBI Taxonomy" id="472368"/>
    <lineage>
        <taxon>Eukaryota</taxon>
        <taxon>Viridiplantae</taxon>
        <taxon>Streptophyta</taxon>
        <taxon>Embryophyta</taxon>
        <taxon>Tracheophyta</taxon>
        <taxon>Spermatophyta</taxon>
        <taxon>Magnoliopsida</taxon>
        <taxon>eudicotyledons</taxon>
        <taxon>Gunneridae</taxon>
        <taxon>Pentapetalae</taxon>
        <taxon>asterids</taxon>
        <taxon>lamiids</taxon>
        <taxon>Lamiales</taxon>
        <taxon>Gesneriaceae</taxon>
        <taxon>Didymocarpoideae</taxon>
        <taxon>Trichosporeae</taxon>
        <taxon>Loxocarpinae</taxon>
        <taxon>Dorcoceras</taxon>
    </lineage>
</organism>
<name>A0A2Z7CQA9_9LAMI</name>
<keyword evidence="4" id="KW-1185">Reference proteome</keyword>
<dbReference type="PANTHER" id="PTHR34482">
    <property type="entry name" value="DNA DAMAGE-INDUCIBLE PROTEIN 1-LIKE"/>
    <property type="match status" value="1"/>
</dbReference>
<protein>
    <recommendedName>
        <fullName evidence="2">Retrotransposon gag domain-containing protein</fullName>
    </recommendedName>
</protein>
<dbReference type="PANTHER" id="PTHR34482:SF36">
    <property type="entry name" value="RETROTRANSPOSON GAG DOMAIN-CONTAINING PROTEIN"/>
    <property type="match status" value="1"/>
</dbReference>
<gene>
    <name evidence="3" type="ORF">F511_36907</name>
</gene>
<dbReference type="AlphaFoldDB" id="A0A2Z7CQA9"/>
<sequence length="198" mass="22904">MAVLQLHDRAQRWWESVTNVLNQSGKDITWDVFRAKFTQEFAPPSYISAKESEFYRLVQGNMTVREYAQQFSALLTYVPHIASSEKGKLKKFLEGLQLRTISVSHITIEVLDIKAGNKAEYKPPRPENTNSGDNRRRRPPARFRLARQKLTNLVSKRRSRRKGSKYVASFIFPTTGWPEKTEIGGGRQRVFGRSTKTW</sequence>
<dbReference type="InterPro" id="IPR005162">
    <property type="entry name" value="Retrotrans_gag_dom"/>
</dbReference>
<evidence type="ECO:0000259" key="2">
    <source>
        <dbReference type="Pfam" id="PF03732"/>
    </source>
</evidence>
<evidence type="ECO:0000313" key="3">
    <source>
        <dbReference type="EMBL" id="KZV46814.1"/>
    </source>
</evidence>
<evidence type="ECO:0000256" key="1">
    <source>
        <dbReference type="SAM" id="MobiDB-lite"/>
    </source>
</evidence>
<dbReference type="Proteomes" id="UP000250235">
    <property type="component" value="Unassembled WGS sequence"/>
</dbReference>
<dbReference type="EMBL" id="KQ995370">
    <property type="protein sequence ID" value="KZV46814.1"/>
    <property type="molecule type" value="Genomic_DNA"/>
</dbReference>
<accession>A0A2Z7CQA9</accession>
<feature type="domain" description="Retrotransposon gag" evidence="2">
    <location>
        <begin position="1"/>
        <end position="97"/>
    </location>
</feature>
<dbReference type="Pfam" id="PF03732">
    <property type="entry name" value="Retrotrans_gag"/>
    <property type="match status" value="1"/>
</dbReference>
<feature type="region of interest" description="Disordered" evidence="1">
    <location>
        <begin position="119"/>
        <end position="141"/>
    </location>
</feature>
<proteinExistence type="predicted"/>